<comment type="caution">
    <text evidence="2">The sequence shown here is derived from an EMBL/GenBank/DDBJ whole genome shotgun (WGS) entry which is preliminary data.</text>
</comment>
<dbReference type="AlphaFoldDB" id="A0A9D7LMV4"/>
<sequence length="74" mass="8278">MFALKLTQIGNSVGVVLPKELLARLHVEKGDTVYATESPDGVRLTPFDPAFEKQMEAARKVMKTRRNVLHDLAK</sequence>
<evidence type="ECO:0000313" key="2">
    <source>
        <dbReference type="EMBL" id="MBK8890725.1"/>
    </source>
</evidence>
<keyword evidence="2" id="KW-0238">DNA-binding</keyword>
<gene>
    <name evidence="2" type="ORF">IPN75_10190</name>
</gene>
<dbReference type="InterPro" id="IPR007159">
    <property type="entry name" value="SpoVT-AbrB_dom"/>
</dbReference>
<feature type="domain" description="SpoVT-AbrB" evidence="1">
    <location>
        <begin position="7"/>
        <end position="52"/>
    </location>
</feature>
<dbReference type="SMART" id="SM00966">
    <property type="entry name" value="SpoVT_AbrB"/>
    <property type="match status" value="1"/>
</dbReference>
<evidence type="ECO:0000313" key="3">
    <source>
        <dbReference type="Proteomes" id="UP000808146"/>
    </source>
</evidence>
<accession>A0A9D7LMV4</accession>
<dbReference type="GO" id="GO:0003677">
    <property type="term" value="F:DNA binding"/>
    <property type="evidence" value="ECO:0007669"/>
    <property type="project" value="UniProtKB-KW"/>
</dbReference>
<dbReference type="InterPro" id="IPR037914">
    <property type="entry name" value="SpoVT-AbrB_sf"/>
</dbReference>
<organism evidence="2 3">
    <name type="scientific">Candidatus Dechloromonas phosphorivorans</name>
    <dbReference type="NCBI Taxonomy" id="2899244"/>
    <lineage>
        <taxon>Bacteria</taxon>
        <taxon>Pseudomonadati</taxon>
        <taxon>Pseudomonadota</taxon>
        <taxon>Betaproteobacteria</taxon>
        <taxon>Rhodocyclales</taxon>
        <taxon>Azonexaceae</taxon>
        <taxon>Dechloromonas</taxon>
    </lineage>
</organism>
<dbReference type="Gene3D" id="2.10.260.10">
    <property type="match status" value="1"/>
</dbReference>
<dbReference type="Pfam" id="PF04014">
    <property type="entry name" value="MazE_antitoxin"/>
    <property type="match status" value="1"/>
</dbReference>
<dbReference type="EMBL" id="JADKBR010000014">
    <property type="protein sequence ID" value="MBK8890725.1"/>
    <property type="molecule type" value="Genomic_DNA"/>
</dbReference>
<evidence type="ECO:0000259" key="1">
    <source>
        <dbReference type="SMART" id="SM00966"/>
    </source>
</evidence>
<proteinExistence type="predicted"/>
<dbReference type="SUPFAM" id="SSF89447">
    <property type="entry name" value="AbrB/MazE/MraZ-like"/>
    <property type="match status" value="1"/>
</dbReference>
<reference evidence="2" key="1">
    <citation type="submission" date="2020-10" db="EMBL/GenBank/DDBJ databases">
        <title>Connecting structure to function with the recovery of over 1000 high-quality activated sludge metagenome-assembled genomes encoding full-length rRNA genes using long-read sequencing.</title>
        <authorList>
            <person name="Singleton C.M."/>
            <person name="Petriglieri F."/>
            <person name="Kristensen J.M."/>
            <person name="Kirkegaard R.H."/>
            <person name="Michaelsen T.Y."/>
            <person name="Andersen M.H."/>
            <person name="Karst S.M."/>
            <person name="Dueholm M.S."/>
            <person name="Nielsen P.H."/>
            <person name="Albertsen M."/>
        </authorList>
    </citation>
    <scope>NUCLEOTIDE SEQUENCE</scope>
    <source>
        <strain evidence="2">OdNE_18-Q3-R46-58_BAT3C.305</strain>
    </source>
</reference>
<protein>
    <submittedName>
        <fullName evidence="2">AbrB/MazE/SpoVT family DNA-binding domain-containing protein</fullName>
    </submittedName>
</protein>
<name>A0A9D7LMV4_9RHOO</name>
<dbReference type="Proteomes" id="UP000808146">
    <property type="component" value="Unassembled WGS sequence"/>
</dbReference>
<dbReference type="InterPro" id="IPR013432">
    <property type="entry name" value="Doc_partner"/>
</dbReference>
<dbReference type="NCBIfam" id="TIGR02609">
    <property type="entry name" value="doc_partner"/>
    <property type="match status" value="1"/>
</dbReference>